<dbReference type="Proteomes" id="UP001189429">
    <property type="component" value="Unassembled WGS sequence"/>
</dbReference>
<proteinExistence type="predicted"/>
<evidence type="ECO:0000313" key="1">
    <source>
        <dbReference type="EMBL" id="CAK0904428.1"/>
    </source>
</evidence>
<feature type="non-terminal residue" evidence="1">
    <location>
        <position position="307"/>
    </location>
</feature>
<comment type="caution">
    <text evidence="1">The sequence shown here is derived from an EMBL/GenBank/DDBJ whole genome shotgun (WGS) entry which is preliminary data.</text>
</comment>
<keyword evidence="2" id="KW-1185">Reference proteome</keyword>
<organism evidence="1 2">
    <name type="scientific">Prorocentrum cordatum</name>
    <dbReference type="NCBI Taxonomy" id="2364126"/>
    <lineage>
        <taxon>Eukaryota</taxon>
        <taxon>Sar</taxon>
        <taxon>Alveolata</taxon>
        <taxon>Dinophyceae</taxon>
        <taxon>Prorocentrales</taxon>
        <taxon>Prorocentraceae</taxon>
        <taxon>Prorocentrum</taxon>
    </lineage>
</organism>
<reference evidence="1" key="1">
    <citation type="submission" date="2023-10" db="EMBL/GenBank/DDBJ databases">
        <authorList>
            <person name="Chen Y."/>
            <person name="Shah S."/>
            <person name="Dougan E. K."/>
            <person name="Thang M."/>
            <person name="Chan C."/>
        </authorList>
    </citation>
    <scope>NUCLEOTIDE SEQUENCE [LARGE SCALE GENOMIC DNA]</scope>
</reference>
<evidence type="ECO:0000313" key="2">
    <source>
        <dbReference type="Proteomes" id="UP001189429"/>
    </source>
</evidence>
<dbReference type="EMBL" id="CAUYUJ010021394">
    <property type="protein sequence ID" value="CAK0904428.1"/>
    <property type="molecule type" value="Genomic_DNA"/>
</dbReference>
<gene>
    <name evidence="1" type="ORF">PCOR1329_LOCUS80446</name>
</gene>
<accession>A0ABN9Y021</accession>
<protein>
    <submittedName>
        <fullName evidence="1">Uncharacterized protein</fullName>
    </submittedName>
</protein>
<name>A0ABN9Y021_9DINO</name>
<sequence>MYQLLMVMLKQAGASEDLLAWAPLMNAVLTGLDFGPKVVQAMLERDEQHTRERSRLGELCALLVDSFTTYSSVHRGTLVLVHFKKSTSFFQARDEHSAKIALALAGLAARRTKENRQQPLFLCVVSRAGLLTDEALVQGAIDCDGLVHVTDLSLWHTEQYVQQLLSNDALDGDLINYIFTTSGGNPFAIHELCNKLMEERVLVRTAGRYELAEDWRDLTRLHCEFPYPEKLVGVALAEFEKLAPAEQHLLKIAAVFCQETSEVAISSFCALDLAESLRKNQSPSSGQQRPCCACIPPVLIRLLFAFL</sequence>